<evidence type="ECO:0000256" key="4">
    <source>
        <dbReference type="ARBA" id="ARBA00023242"/>
    </source>
</evidence>
<sequence>MTQLQSRIASIENGVQQVHEDTQFIASEMRSAKKRKRSEQSDHPLLSSSSSELIPGVKANWTLSLTPEGLRIDTNIISLNDLYDILLSGLSQLQLSNTKRSATTVHVEDKAAAASTTTTTTSNQHYEKTTRLKRSSSVPSAEDAVIVKQNPLYKSKDIIFPLYSAWESSPTSDRGIKSSSNNNNNGPITAEKQSSTTPIHAELLDQLLKIYQECFLCLPLPDMDAFIRQCKSQTGCPLLFNAILAWSARHAAIYHGTFSGQDPNRVGEHYFIAAKELLKEQFLTPRLTTVHALLLMYIYSIGKTGPDRDESEAYTFLGLATRMCIDLGLHREDKNNNNPLLNETRRRLFAAAEFLETLYAAHSDKPLMFPLDDAISVNAPRVMDHEQGEQRYRTEFTVHRHKINQIYRRIHTSISGHADPYLATVSDLEKQLKEWYHNLPDYFKLQQPLTTRDWATTSFREQACLKLNFEYHFQMCQLYSIFLPNHPDDDTTTCSTSAIALLSLKLCVDGADAITDLLECWAQLRQPWCHFTLDTLVMACLVYGHQLLSTKEAVLAHAKQQMSRIAHVLKRSPVKHHKYVKALMARIDQQVHGEDGSMPSPEPMQPTTLWSTQQQEQPDPTTTSTTTIGAEDTVPTSLTTPATQHDYAQEDWSWLKPVDWAHADLDLFRFADFVYTPAMDNTDTSHRYFHSPMMDWPM</sequence>
<evidence type="ECO:0000256" key="1">
    <source>
        <dbReference type="ARBA" id="ARBA00004123"/>
    </source>
</evidence>
<dbReference type="OrthoDB" id="4161332at2759"/>
<keyword evidence="4" id="KW-0539">Nucleus</keyword>
<accession>A0A077WQC8</accession>
<proteinExistence type="predicted"/>
<dbReference type="CDD" id="cd12148">
    <property type="entry name" value="fungal_TF_MHR"/>
    <property type="match status" value="1"/>
</dbReference>
<feature type="region of interest" description="Disordered" evidence="5">
    <location>
        <begin position="29"/>
        <end position="50"/>
    </location>
</feature>
<comment type="subcellular location">
    <subcellularLocation>
        <location evidence="1">Nucleus</location>
    </subcellularLocation>
</comment>
<dbReference type="GO" id="GO:0006351">
    <property type="term" value="P:DNA-templated transcription"/>
    <property type="evidence" value="ECO:0007669"/>
    <property type="project" value="InterPro"/>
</dbReference>
<evidence type="ECO:0000313" key="7">
    <source>
        <dbReference type="EMBL" id="CDS09575.1"/>
    </source>
</evidence>
<dbReference type="Pfam" id="PF04082">
    <property type="entry name" value="Fungal_trans"/>
    <property type="match status" value="1"/>
</dbReference>
<dbReference type="AlphaFoldDB" id="A0A077WQC8"/>
<feature type="compositionally biased region" description="Low complexity" evidence="5">
    <location>
        <begin position="611"/>
        <end position="627"/>
    </location>
</feature>
<dbReference type="GO" id="GO:0005634">
    <property type="term" value="C:nucleus"/>
    <property type="evidence" value="ECO:0007669"/>
    <property type="project" value="UniProtKB-SubCell"/>
</dbReference>
<keyword evidence="3" id="KW-0238">DNA-binding</keyword>
<dbReference type="InterPro" id="IPR007219">
    <property type="entry name" value="XnlR_reg_dom"/>
</dbReference>
<dbReference type="EMBL" id="LK023333">
    <property type="protein sequence ID" value="CDS09575.1"/>
    <property type="molecule type" value="Genomic_DNA"/>
</dbReference>
<dbReference type="GO" id="GO:0008270">
    <property type="term" value="F:zinc ion binding"/>
    <property type="evidence" value="ECO:0007669"/>
    <property type="project" value="InterPro"/>
</dbReference>
<protein>
    <recommendedName>
        <fullName evidence="6">Xylanolytic transcriptional activator regulatory domain-containing protein</fullName>
    </recommendedName>
</protein>
<feature type="region of interest" description="Disordered" evidence="5">
    <location>
        <begin position="592"/>
        <end position="639"/>
    </location>
</feature>
<organism evidence="7">
    <name type="scientific">Lichtheimia ramosa</name>
    <dbReference type="NCBI Taxonomy" id="688394"/>
    <lineage>
        <taxon>Eukaryota</taxon>
        <taxon>Fungi</taxon>
        <taxon>Fungi incertae sedis</taxon>
        <taxon>Mucoromycota</taxon>
        <taxon>Mucoromycotina</taxon>
        <taxon>Mucoromycetes</taxon>
        <taxon>Mucorales</taxon>
        <taxon>Lichtheimiaceae</taxon>
        <taxon>Lichtheimia</taxon>
    </lineage>
</organism>
<reference evidence="7" key="1">
    <citation type="journal article" date="2014" name="Genome Announc.">
        <title>De novo whole-genome sequence and genome annotation of Lichtheimia ramosa.</title>
        <authorList>
            <person name="Linde J."/>
            <person name="Schwartze V."/>
            <person name="Binder U."/>
            <person name="Lass-Florl C."/>
            <person name="Voigt K."/>
            <person name="Horn F."/>
        </authorList>
    </citation>
    <scope>NUCLEOTIDE SEQUENCE</scope>
    <source>
        <strain evidence="7">JMRC FSU:6197</strain>
    </source>
</reference>
<dbReference type="InterPro" id="IPR050987">
    <property type="entry name" value="AtrR-like"/>
</dbReference>
<dbReference type="SMART" id="SM00906">
    <property type="entry name" value="Fungal_trans"/>
    <property type="match status" value="1"/>
</dbReference>
<evidence type="ECO:0000256" key="3">
    <source>
        <dbReference type="ARBA" id="ARBA00023125"/>
    </source>
</evidence>
<name>A0A077WQC8_9FUNG</name>
<keyword evidence="2" id="KW-0479">Metal-binding</keyword>
<dbReference type="GO" id="GO:0003700">
    <property type="term" value="F:DNA-binding transcription factor activity"/>
    <property type="evidence" value="ECO:0007669"/>
    <property type="project" value="InterPro"/>
</dbReference>
<gene>
    <name evidence="7" type="ORF">LRAMOSA10935</name>
</gene>
<feature type="region of interest" description="Disordered" evidence="5">
    <location>
        <begin position="171"/>
        <end position="195"/>
    </location>
</feature>
<dbReference type="PANTHER" id="PTHR46910">
    <property type="entry name" value="TRANSCRIPTION FACTOR PDR1"/>
    <property type="match status" value="1"/>
</dbReference>
<feature type="domain" description="Xylanolytic transcriptional activator regulatory" evidence="6">
    <location>
        <begin position="313"/>
        <end position="386"/>
    </location>
</feature>
<evidence type="ECO:0000259" key="6">
    <source>
        <dbReference type="SMART" id="SM00906"/>
    </source>
</evidence>
<evidence type="ECO:0000256" key="2">
    <source>
        <dbReference type="ARBA" id="ARBA00022723"/>
    </source>
</evidence>
<evidence type="ECO:0000256" key="5">
    <source>
        <dbReference type="SAM" id="MobiDB-lite"/>
    </source>
</evidence>
<dbReference type="PANTHER" id="PTHR46910:SF3">
    <property type="entry name" value="HALOTOLERANCE PROTEIN 9-RELATED"/>
    <property type="match status" value="1"/>
</dbReference>
<dbReference type="GO" id="GO:0003677">
    <property type="term" value="F:DNA binding"/>
    <property type="evidence" value="ECO:0007669"/>
    <property type="project" value="UniProtKB-KW"/>
</dbReference>